<evidence type="ECO:0000259" key="1">
    <source>
        <dbReference type="PROSITE" id="PS50844"/>
    </source>
</evidence>
<dbReference type="SUPFAM" id="SSF51569">
    <property type="entry name" value="Aldolase"/>
    <property type="match status" value="1"/>
</dbReference>
<dbReference type="NCBIfam" id="TIGR03586">
    <property type="entry name" value="PseI"/>
    <property type="match status" value="1"/>
</dbReference>
<comment type="caution">
    <text evidence="2">The sequence shown here is derived from an EMBL/GenBank/DDBJ whole genome shotgun (WGS) entry which is preliminary data.</text>
</comment>
<proteinExistence type="predicted"/>
<dbReference type="InterPro" id="IPR013785">
    <property type="entry name" value="Aldolase_TIM"/>
</dbReference>
<dbReference type="Proteomes" id="UP001310692">
    <property type="component" value="Unassembled WGS sequence"/>
</dbReference>
<dbReference type="InterPro" id="IPR013132">
    <property type="entry name" value="PseI/NeuA/B-like_N"/>
</dbReference>
<dbReference type="InterPro" id="IPR020030">
    <property type="entry name" value="Pseudaminic_synth_PseI"/>
</dbReference>
<dbReference type="SUPFAM" id="SSF51269">
    <property type="entry name" value="AFP III-like domain"/>
    <property type="match status" value="1"/>
</dbReference>
<keyword evidence="3" id="KW-1185">Reference proteome</keyword>
<dbReference type="InterPro" id="IPR036732">
    <property type="entry name" value="AFP_Neu5c_C_sf"/>
</dbReference>
<dbReference type="InterPro" id="IPR057736">
    <property type="entry name" value="SAF_PseI/NeuA/NeuB"/>
</dbReference>
<sequence length="359" mass="38841">MDSANQTPRAALEIDGRRIGDGAPPYIIAEVSGNHNKDLSKALRMIDVAKASGADAVKFQTYTADSLTVPSDRPEFQITTGTWKGWNLHRLYQEAATPYDWFKKLFAHGRDIGITVFSSPFDAAAVDLLEGLNTPAYKIASNELTDWPLIQKAAATGKPLILSTGASSLADIDATAGFLRRIGAPSWSLLHCVSAYPAPLADAHIANITALRERFTVPIGFSDHTLDTVAAVLAVGLGASIVEKHFILDRSEGGPDSSFAIEPDELADLVKRCREAFEAVGKPSFGSNAAEGKSPIYRRHFYATRDIKTGEELGEDNVRAIRAREGVPAREFERLFGARARRDIPAHTPVTWEVVDGGA</sequence>
<feature type="domain" description="AFP-like" evidence="1">
    <location>
        <begin position="300"/>
        <end position="358"/>
    </location>
</feature>
<organism evidence="2 3">
    <name type="scientific">Hyphobacterium marinum</name>
    <dbReference type="NCBI Taxonomy" id="3116574"/>
    <lineage>
        <taxon>Bacteria</taxon>
        <taxon>Pseudomonadati</taxon>
        <taxon>Pseudomonadota</taxon>
        <taxon>Alphaproteobacteria</taxon>
        <taxon>Maricaulales</taxon>
        <taxon>Maricaulaceae</taxon>
        <taxon>Hyphobacterium</taxon>
    </lineage>
</organism>
<dbReference type="CDD" id="cd11615">
    <property type="entry name" value="SAF_NeuB_like"/>
    <property type="match status" value="1"/>
</dbReference>
<keyword evidence="2" id="KW-0808">Transferase</keyword>
<dbReference type="Gene3D" id="3.20.20.70">
    <property type="entry name" value="Aldolase class I"/>
    <property type="match status" value="1"/>
</dbReference>
<gene>
    <name evidence="2" type="primary">pseI</name>
    <name evidence="2" type="ORF">V0U35_10100</name>
</gene>
<dbReference type="EMBL" id="JAZDRO010000004">
    <property type="protein sequence ID" value="MEE2567032.1"/>
    <property type="molecule type" value="Genomic_DNA"/>
</dbReference>
<dbReference type="PROSITE" id="PS50844">
    <property type="entry name" value="AFP_LIKE"/>
    <property type="match status" value="1"/>
</dbReference>
<evidence type="ECO:0000313" key="2">
    <source>
        <dbReference type="EMBL" id="MEE2567032.1"/>
    </source>
</evidence>
<dbReference type="SMART" id="SM00858">
    <property type="entry name" value="SAF"/>
    <property type="match status" value="1"/>
</dbReference>
<dbReference type="EC" id="2.5.1.97" evidence="2"/>
<dbReference type="Gene3D" id="3.90.1210.10">
    <property type="entry name" value="Antifreeze-like/N-acetylneuraminic acid synthase C-terminal domain"/>
    <property type="match status" value="1"/>
</dbReference>
<dbReference type="PANTHER" id="PTHR42966:SF2">
    <property type="entry name" value="PSEUDAMINIC ACID SYNTHASE"/>
    <property type="match status" value="1"/>
</dbReference>
<dbReference type="Pfam" id="PF03102">
    <property type="entry name" value="NeuB"/>
    <property type="match status" value="1"/>
</dbReference>
<dbReference type="RefSeq" id="WP_330196591.1">
    <property type="nucleotide sequence ID" value="NZ_JAZDRO010000004.1"/>
</dbReference>
<dbReference type="InterPro" id="IPR013974">
    <property type="entry name" value="SAF"/>
</dbReference>
<evidence type="ECO:0000313" key="3">
    <source>
        <dbReference type="Proteomes" id="UP001310692"/>
    </source>
</evidence>
<dbReference type="InterPro" id="IPR051690">
    <property type="entry name" value="PseI-like"/>
</dbReference>
<dbReference type="PANTHER" id="PTHR42966">
    <property type="entry name" value="N-ACETYLNEURAMINATE SYNTHASE"/>
    <property type="match status" value="1"/>
</dbReference>
<accession>A0ABU7M0G3</accession>
<dbReference type="InterPro" id="IPR006190">
    <property type="entry name" value="SAF_AFP_Neu5Ac"/>
</dbReference>
<reference evidence="2 3" key="1">
    <citation type="submission" date="2024-01" db="EMBL/GenBank/DDBJ databases">
        <title>Hyphobacterium bacterium isolated from marine sediment.</title>
        <authorList>
            <person name="Zhao S."/>
        </authorList>
    </citation>
    <scope>NUCLEOTIDE SEQUENCE [LARGE SCALE GENOMIC DNA]</scope>
    <source>
        <strain evidence="2 3">Y60-23</strain>
    </source>
</reference>
<name>A0ABU7M0G3_9PROT</name>
<dbReference type="Pfam" id="PF08666">
    <property type="entry name" value="SAF"/>
    <property type="match status" value="1"/>
</dbReference>
<protein>
    <submittedName>
        <fullName evidence="2">Pseudaminic acid synthase</fullName>
        <ecNumber evidence="2">2.5.1.97</ecNumber>
    </submittedName>
</protein>
<dbReference type="GO" id="GO:0016740">
    <property type="term" value="F:transferase activity"/>
    <property type="evidence" value="ECO:0007669"/>
    <property type="project" value="UniProtKB-KW"/>
</dbReference>